<dbReference type="AlphaFoldDB" id="A0A327P7C3"/>
<name>A0A327P7C3_9BACT</name>
<comment type="caution">
    <text evidence="1">The sequence shown here is derived from an EMBL/GenBank/DDBJ whole genome shotgun (WGS) entry which is preliminary data.</text>
</comment>
<evidence type="ECO:0000313" key="1">
    <source>
        <dbReference type="EMBL" id="RAI85806.1"/>
    </source>
</evidence>
<organism evidence="1 2">
    <name type="scientific">Algoriphagus yeomjeoni</name>
    <dbReference type="NCBI Taxonomy" id="291403"/>
    <lineage>
        <taxon>Bacteria</taxon>
        <taxon>Pseudomonadati</taxon>
        <taxon>Bacteroidota</taxon>
        <taxon>Cytophagia</taxon>
        <taxon>Cytophagales</taxon>
        <taxon>Cyclobacteriaceae</taxon>
        <taxon>Algoriphagus</taxon>
    </lineage>
</organism>
<gene>
    <name evidence="1" type="ORF">LV83_03582</name>
</gene>
<keyword evidence="2" id="KW-1185">Reference proteome</keyword>
<protein>
    <submittedName>
        <fullName evidence="1">Uncharacterized protein</fullName>
    </submittedName>
</protein>
<accession>A0A327P7C3</accession>
<sequence>MLRRPPDFGGSFYLTSEFTEGDAVGATLVGCPASPEAGLGHIPCRFSMNPYRPEFF</sequence>
<reference evidence="1 2" key="1">
    <citation type="submission" date="2018-06" db="EMBL/GenBank/DDBJ databases">
        <title>Genomic Encyclopedia of Archaeal and Bacterial Type Strains, Phase II (KMG-II): from individual species to whole genera.</title>
        <authorList>
            <person name="Goeker M."/>
        </authorList>
    </citation>
    <scope>NUCLEOTIDE SEQUENCE [LARGE SCALE GENOMIC DNA]</scope>
    <source>
        <strain evidence="1 2">DSM 23446</strain>
    </source>
</reference>
<dbReference type="Proteomes" id="UP000249610">
    <property type="component" value="Unassembled WGS sequence"/>
</dbReference>
<evidence type="ECO:0000313" key="2">
    <source>
        <dbReference type="Proteomes" id="UP000249610"/>
    </source>
</evidence>
<proteinExistence type="predicted"/>
<dbReference type="EMBL" id="QLLK01000012">
    <property type="protein sequence ID" value="RAI85806.1"/>
    <property type="molecule type" value="Genomic_DNA"/>
</dbReference>